<feature type="region of interest" description="Disordered" evidence="1">
    <location>
        <begin position="71"/>
        <end position="90"/>
    </location>
</feature>
<comment type="caution">
    <text evidence="2">The sequence shown here is derived from an EMBL/GenBank/DDBJ whole genome shotgun (WGS) entry which is preliminary data.</text>
</comment>
<evidence type="ECO:0000313" key="3">
    <source>
        <dbReference type="Proteomes" id="UP001196413"/>
    </source>
</evidence>
<dbReference type="Proteomes" id="UP001196413">
    <property type="component" value="Unassembled WGS sequence"/>
</dbReference>
<organism evidence="2 3">
    <name type="scientific">Parelaphostrongylus tenuis</name>
    <name type="common">Meningeal worm</name>
    <dbReference type="NCBI Taxonomy" id="148309"/>
    <lineage>
        <taxon>Eukaryota</taxon>
        <taxon>Metazoa</taxon>
        <taxon>Ecdysozoa</taxon>
        <taxon>Nematoda</taxon>
        <taxon>Chromadorea</taxon>
        <taxon>Rhabditida</taxon>
        <taxon>Rhabditina</taxon>
        <taxon>Rhabditomorpha</taxon>
        <taxon>Strongyloidea</taxon>
        <taxon>Metastrongylidae</taxon>
        <taxon>Parelaphostrongylus</taxon>
    </lineage>
</organism>
<reference evidence="2" key="1">
    <citation type="submission" date="2021-06" db="EMBL/GenBank/DDBJ databases">
        <title>Parelaphostrongylus tenuis whole genome reference sequence.</title>
        <authorList>
            <person name="Garwood T.J."/>
            <person name="Larsen P.A."/>
            <person name="Fountain-Jones N.M."/>
            <person name="Garbe J.R."/>
            <person name="Macchietto M.G."/>
            <person name="Kania S.A."/>
            <person name="Gerhold R.W."/>
            <person name="Richards J.E."/>
            <person name="Wolf T.M."/>
        </authorList>
    </citation>
    <scope>NUCLEOTIDE SEQUENCE</scope>
    <source>
        <strain evidence="2">MNPRO001-30</strain>
        <tissue evidence="2">Meninges</tissue>
    </source>
</reference>
<keyword evidence="3" id="KW-1185">Reference proteome</keyword>
<evidence type="ECO:0000256" key="1">
    <source>
        <dbReference type="SAM" id="MobiDB-lite"/>
    </source>
</evidence>
<dbReference type="EMBL" id="JAHQIW010006903">
    <property type="protein sequence ID" value="KAJ1371077.1"/>
    <property type="molecule type" value="Genomic_DNA"/>
</dbReference>
<name>A0AAD5WI15_PARTN</name>
<accession>A0AAD5WI15</accession>
<proteinExistence type="predicted"/>
<sequence>MSGAELYGRTLLAAYEFPSDDEFLAVLPTFFNSSEQRVRFCNESQNAVCMIPPVSTTLPFAVRMAQEKQAEAKEAEFNGPSRRTDGDDVDDENVVPKCGKIIIGKCFIAVDRFVRKDNCKYHF</sequence>
<gene>
    <name evidence="2" type="ORF">KIN20_032948</name>
</gene>
<feature type="compositionally biased region" description="Basic and acidic residues" evidence="1">
    <location>
        <begin position="71"/>
        <end position="86"/>
    </location>
</feature>
<evidence type="ECO:0000313" key="2">
    <source>
        <dbReference type="EMBL" id="KAJ1371077.1"/>
    </source>
</evidence>
<protein>
    <submittedName>
        <fullName evidence="2">Uncharacterized protein</fullName>
    </submittedName>
</protein>
<dbReference type="AlphaFoldDB" id="A0AAD5WI15"/>